<protein>
    <recommendedName>
        <fullName evidence="5">Nudix hydrolase domain-containing protein</fullName>
    </recommendedName>
</protein>
<evidence type="ECO:0000313" key="7">
    <source>
        <dbReference type="Proteomes" id="UP000054107"/>
    </source>
</evidence>
<gene>
    <name evidence="6" type="primary">PARPA_10518.1 scaffold 40771</name>
</gene>
<keyword evidence="4" id="KW-0460">Magnesium</keyword>
<comment type="cofactor">
    <cofactor evidence="1">
        <name>Mg(2+)</name>
        <dbReference type="ChEBI" id="CHEBI:18420"/>
    </cofactor>
</comment>
<dbReference type="STRING" id="35722.A0A0B7NL57"/>
<dbReference type="InterPro" id="IPR000086">
    <property type="entry name" value="NUDIX_hydrolase_dom"/>
</dbReference>
<dbReference type="GO" id="GO:0046872">
    <property type="term" value="F:metal ion binding"/>
    <property type="evidence" value="ECO:0007669"/>
    <property type="project" value="UniProtKB-KW"/>
</dbReference>
<dbReference type="CDD" id="cd04666">
    <property type="entry name" value="NUDIX_DIPP2_like_Nudt4"/>
    <property type="match status" value="1"/>
</dbReference>
<feature type="domain" description="Nudix hydrolase" evidence="5">
    <location>
        <begin position="27"/>
        <end position="153"/>
    </location>
</feature>
<dbReference type="InterPro" id="IPR015797">
    <property type="entry name" value="NUDIX_hydrolase-like_dom_sf"/>
</dbReference>
<dbReference type="GO" id="GO:0016462">
    <property type="term" value="F:pyrophosphatase activity"/>
    <property type="evidence" value="ECO:0007669"/>
    <property type="project" value="InterPro"/>
</dbReference>
<dbReference type="PANTHER" id="PTHR12629:SF0">
    <property type="entry name" value="DIPHOSPHOINOSITOL-POLYPHOSPHATE DIPHOSPHATASE"/>
    <property type="match status" value="1"/>
</dbReference>
<evidence type="ECO:0000256" key="1">
    <source>
        <dbReference type="ARBA" id="ARBA00001946"/>
    </source>
</evidence>
<dbReference type="OrthoDB" id="2011998at2759"/>
<evidence type="ECO:0000256" key="2">
    <source>
        <dbReference type="ARBA" id="ARBA00022723"/>
    </source>
</evidence>
<dbReference type="GO" id="GO:0005737">
    <property type="term" value="C:cytoplasm"/>
    <property type="evidence" value="ECO:0007669"/>
    <property type="project" value="TreeGrafter"/>
</dbReference>
<sequence>MSQNVTLNEFPVEARVGREKQVFDENNVRQVAGTIAVDPKTKKVLVVSSTKYDDVWVLPKGGWESDETKEQSAERETYEEGGVRGEVKGFIDSFLHYGYNDEIKAKIWFYEFEVKEILDNWPEKEIRKRRWCTFKEAKHLLRFKPVLQKALLASSFAQETDPA</sequence>
<evidence type="ECO:0000259" key="5">
    <source>
        <dbReference type="PROSITE" id="PS51462"/>
    </source>
</evidence>
<dbReference type="PANTHER" id="PTHR12629">
    <property type="entry name" value="DIPHOSPHOINOSITOL POLYPHOSPHATE PHOSPHOHYDROLASE"/>
    <property type="match status" value="1"/>
</dbReference>
<evidence type="ECO:0000256" key="4">
    <source>
        <dbReference type="ARBA" id="ARBA00022842"/>
    </source>
</evidence>
<evidence type="ECO:0000256" key="3">
    <source>
        <dbReference type="ARBA" id="ARBA00022801"/>
    </source>
</evidence>
<reference evidence="6 7" key="1">
    <citation type="submission" date="2014-09" db="EMBL/GenBank/DDBJ databases">
        <authorList>
            <person name="Ellenberger Sabrina"/>
        </authorList>
    </citation>
    <scope>NUCLEOTIDE SEQUENCE [LARGE SCALE GENOMIC DNA]</scope>
    <source>
        <strain evidence="6 7">CBS 412.66</strain>
    </source>
</reference>
<keyword evidence="3" id="KW-0378">Hydrolase</keyword>
<keyword evidence="2" id="KW-0479">Metal-binding</keyword>
<accession>A0A0B7NL57</accession>
<dbReference type="SUPFAM" id="SSF55811">
    <property type="entry name" value="Nudix"/>
    <property type="match status" value="1"/>
</dbReference>
<keyword evidence="7" id="KW-1185">Reference proteome</keyword>
<evidence type="ECO:0000313" key="6">
    <source>
        <dbReference type="EMBL" id="CEP16265.1"/>
    </source>
</evidence>
<dbReference type="GO" id="GO:0005634">
    <property type="term" value="C:nucleus"/>
    <property type="evidence" value="ECO:0007669"/>
    <property type="project" value="TreeGrafter"/>
</dbReference>
<dbReference type="EMBL" id="LN732966">
    <property type="protein sequence ID" value="CEP16265.1"/>
    <property type="molecule type" value="Genomic_DNA"/>
</dbReference>
<organism evidence="6 7">
    <name type="scientific">Parasitella parasitica</name>
    <dbReference type="NCBI Taxonomy" id="35722"/>
    <lineage>
        <taxon>Eukaryota</taxon>
        <taxon>Fungi</taxon>
        <taxon>Fungi incertae sedis</taxon>
        <taxon>Mucoromycota</taxon>
        <taxon>Mucoromycotina</taxon>
        <taxon>Mucoromycetes</taxon>
        <taxon>Mucorales</taxon>
        <taxon>Mucorineae</taxon>
        <taxon>Mucoraceae</taxon>
        <taxon>Parasitella</taxon>
    </lineage>
</organism>
<dbReference type="Proteomes" id="UP000054107">
    <property type="component" value="Unassembled WGS sequence"/>
</dbReference>
<dbReference type="PROSITE" id="PS51462">
    <property type="entry name" value="NUDIX"/>
    <property type="match status" value="1"/>
</dbReference>
<proteinExistence type="predicted"/>
<dbReference type="Pfam" id="PF00293">
    <property type="entry name" value="NUDIX"/>
    <property type="match status" value="1"/>
</dbReference>
<dbReference type="InterPro" id="IPR047198">
    <property type="entry name" value="DDP-like_NUDIX"/>
</dbReference>
<name>A0A0B7NL57_9FUNG</name>
<dbReference type="AlphaFoldDB" id="A0A0B7NL57"/>
<dbReference type="Gene3D" id="3.90.79.10">
    <property type="entry name" value="Nucleoside Triphosphate Pyrophosphohydrolase"/>
    <property type="match status" value="1"/>
</dbReference>